<dbReference type="Gene3D" id="3.30.160.60">
    <property type="entry name" value="Classic Zinc Finger"/>
    <property type="match status" value="1"/>
</dbReference>
<dbReference type="AlphaFoldDB" id="A0AA36FIG6"/>
<keyword evidence="6" id="KW-1185">Reference proteome</keyword>
<dbReference type="EMBL" id="OX597835">
    <property type="protein sequence ID" value="CAI9738817.1"/>
    <property type="molecule type" value="Genomic_DNA"/>
</dbReference>
<dbReference type="FunFam" id="3.30.160.60:FF:000446">
    <property type="entry name" value="Zinc finger protein"/>
    <property type="match status" value="1"/>
</dbReference>
<keyword evidence="2" id="KW-0863">Zinc-finger</keyword>
<name>A0AA36FIG6_OCTVU</name>
<dbReference type="GO" id="GO:0008270">
    <property type="term" value="F:zinc ion binding"/>
    <property type="evidence" value="ECO:0007669"/>
    <property type="project" value="UniProtKB-KW"/>
</dbReference>
<evidence type="ECO:0000256" key="2">
    <source>
        <dbReference type="ARBA" id="ARBA00022771"/>
    </source>
</evidence>
<keyword evidence="1" id="KW-0479">Metal-binding</keyword>
<keyword evidence="3" id="KW-0862">Zinc</keyword>
<accession>A0AA36FIG6</accession>
<feature type="compositionally biased region" description="Polar residues" evidence="4">
    <location>
        <begin position="204"/>
        <end position="224"/>
    </location>
</feature>
<evidence type="ECO:0000313" key="6">
    <source>
        <dbReference type="Proteomes" id="UP001162480"/>
    </source>
</evidence>
<evidence type="ECO:0000256" key="4">
    <source>
        <dbReference type="SAM" id="MobiDB-lite"/>
    </source>
</evidence>
<evidence type="ECO:0000256" key="1">
    <source>
        <dbReference type="ARBA" id="ARBA00022723"/>
    </source>
</evidence>
<dbReference type="InterPro" id="IPR036236">
    <property type="entry name" value="Znf_C2H2_sf"/>
</dbReference>
<feature type="compositionally biased region" description="Low complexity" evidence="4">
    <location>
        <begin position="192"/>
        <end position="203"/>
    </location>
</feature>
<evidence type="ECO:0000256" key="3">
    <source>
        <dbReference type="ARBA" id="ARBA00022833"/>
    </source>
</evidence>
<dbReference type="Proteomes" id="UP001162480">
    <property type="component" value="Chromosome 22"/>
</dbReference>
<sequence>MEILEMFKNIRRTFGKRLDKEGEFIPKAKEKLIISSKTFSSNYDVHDEIFKTMYRSVSNDKDKAENLISILKETGYSDLACLLKSYSVFKPHFLLLIIDEKQDKKEVDELSKLFESMKFTVVVKTVNELENDIKNKCGIDTDGIFLLFILFQIDRKETELSVGKIIEHFCPKNTPKLFLINSERVTSESKKNNSSNNDDANNNPGNTSQTGKSCSTRSGEQTDGSTKKENSGKNSGETECCEKDDLFVVRIFYEDNSQSFVKFLVQVFQNYAKNEENKQFYRFEHMLCDINRNLNQGMHTCTGEKPYHCDICGKSYSPKINFLFHCIGQIKKKKKVG</sequence>
<gene>
    <name evidence="5" type="ORF">OCTVUL_1B005705</name>
</gene>
<feature type="region of interest" description="Disordered" evidence="4">
    <location>
        <begin position="188"/>
        <end position="238"/>
    </location>
</feature>
<evidence type="ECO:0000313" key="5">
    <source>
        <dbReference type="EMBL" id="CAI9738817.1"/>
    </source>
</evidence>
<proteinExistence type="predicted"/>
<reference evidence="5" key="1">
    <citation type="submission" date="2023-08" db="EMBL/GenBank/DDBJ databases">
        <authorList>
            <person name="Alioto T."/>
            <person name="Alioto T."/>
            <person name="Gomez Garrido J."/>
        </authorList>
    </citation>
    <scope>NUCLEOTIDE SEQUENCE</scope>
</reference>
<organism evidence="5 6">
    <name type="scientific">Octopus vulgaris</name>
    <name type="common">Common octopus</name>
    <dbReference type="NCBI Taxonomy" id="6645"/>
    <lineage>
        <taxon>Eukaryota</taxon>
        <taxon>Metazoa</taxon>
        <taxon>Spiralia</taxon>
        <taxon>Lophotrochozoa</taxon>
        <taxon>Mollusca</taxon>
        <taxon>Cephalopoda</taxon>
        <taxon>Coleoidea</taxon>
        <taxon>Octopodiformes</taxon>
        <taxon>Octopoda</taxon>
        <taxon>Incirrata</taxon>
        <taxon>Octopodidae</taxon>
        <taxon>Octopus</taxon>
    </lineage>
</organism>
<dbReference type="SUPFAM" id="SSF57667">
    <property type="entry name" value="beta-beta-alpha zinc fingers"/>
    <property type="match status" value="1"/>
</dbReference>
<protein>
    <submittedName>
        <fullName evidence="5">---NA</fullName>
    </submittedName>
</protein>